<gene>
    <name evidence="1" type="ORF">HHI36_007610</name>
</gene>
<dbReference type="Proteomes" id="UP001516400">
    <property type="component" value="Unassembled WGS sequence"/>
</dbReference>
<accession>A0ABD2MQ67</accession>
<comment type="caution">
    <text evidence="1">The sequence shown here is derived from an EMBL/GenBank/DDBJ whole genome shotgun (WGS) entry which is preliminary data.</text>
</comment>
<protein>
    <recommendedName>
        <fullName evidence="3">Integrase, catalytic region, zinc finger, CCHC-type, peptidase aspartic, catalytic</fullName>
    </recommendedName>
</protein>
<dbReference type="EMBL" id="JABFTP020000021">
    <property type="protein sequence ID" value="KAL3268498.1"/>
    <property type="molecule type" value="Genomic_DNA"/>
</dbReference>
<organism evidence="1 2">
    <name type="scientific">Cryptolaemus montrouzieri</name>
    <dbReference type="NCBI Taxonomy" id="559131"/>
    <lineage>
        <taxon>Eukaryota</taxon>
        <taxon>Metazoa</taxon>
        <taxon>Ecdysozoa</taxon>
        <taxon>Arthropoda</taxon>
        <taxon>Hexapoda</taxon>
        <taxon>Insecta</taxon>
        <taxon>Pterygota</taxon>
        <taxon>Neoptera</taxon>
        <taxon>Endopterygota</taxon>
        <taxon>Coleoptera</taxon>
        <taxon>Polyphaga</taxon>
        <taxon>Cucujiformia</taxon>
        <taxon>Coccinelloidea</taxon>
        <taxon>Coccinellidae</taxon>
        <taxon>Scymninae</taxon>
        <taxon>Scymnini</taxon>
        <taxon>Cryptolaemus</taxon>
    </lineage>
</organism>
<reference evidence="1 2" key="1">
    <citation type="journal article" date="2021" name="BMC Biol.">
        <title>Horizontally acquired antibacterial genes associated with adaptive radiation of ladybird beetles.</title>
        <authorList>
            <person name="Li H.S."/>
            <person name="Tang X.F."/>
            <person name="Huang Y.H."/>
            <person name="Xu Z.Y."/>
            <person name="Chen M.L."/>
            <person name="Du X.Y."/>
            <person name="Qiu B.Y."/>
            <person name="Chen P.T."/>
            <person name="Zhang W."/>
            <person name="Slipinski A."/>
            <person name="Escalona H.E."/>
            <person name="Waterhouse R.M."/>
            <person name="Zwick A."/>
            <person name="Pang H."/>
        </authorList>
    </citation>
    <scope>NUCLEOTIDE SEQUENCE [LARGE SCALE GENOMIC DNA]</scope>
    <source>
        <strain evidence="1">SYSU2018</strain>
    </source>
</reference>
<sequence length="118" mass="14219">MTMGIEYGVKTQEICEEPFNSRNLQSEDDIEESSESLIDDFTNYVLDEDRYENQDEDLVDVERQFRSRNEIRKPTRYEDYIMNAESFLLDYRGSETYEEATECVERHKWIDAMKNEMN</sequence>
<proteinExistence type="predicted"/>
<keyword evidence="2" id="KW-1185">Reference proteome</keyword>
<evidence type="ECO:0008006" key="3">
    <source>
        <dbReference type="Google" id="ProtNLM"/>
    </source>
</evidence>
<evidence type="ECO:0000313" key="2">
    <source>
        <dbReference type="Proteomes" id="UP001516400"/>
    </source>
</evidence>
<dbReference type="AlphaFoldDB" id="A0ABD2MQ67"/>
<evidence type="ECO:0000313" key="1">
    <source>
        <dbReference type="EMBL" id="KAL3268498.1"/>
    </source>
</evidence>
<name>A0ABD2MQ67_9CUCU</name>